<feature type="transmembrane region" description="Helical" evidence="1">
    <location>
        <begin position="12"/>
        <end position="29"/>
    </location>
</feature>
<proteinExistence type="predicted"/>
<evidence type="ECO:0000256" key="1">
    <source>
        <dbReference type="SAM" id="Phobius"/>
    </source>
</evidence>
<dbReference type="EMBL" id="HACM01001229">
    <property type="protein sequence ID" value="CRZ01671.1"/>
    <property type="molecule type" value="Transcribed_RNA"/>
</dbReference>
<feature type="transmembrane region" description="Helical" evidence="1">
    <location>
        <begin position="66"/>
        <end position="86"/>
    </location>
</feature>
<sequence>MATKLLIIFLKSWFLFLLVWPFSFLLTLLSDPWMALVFVFFLNALLAGYSIVALSQSETGLSDKALAIPLFPSVAMSTTLIAYYIGAINASVFVVVCAIAGVVIIEGIVLLSVLMGNSKRIGVQQAMTTIGILSPILMSIVWIISSSGISFKYGCLISVTASFCNVLFNKSSLSVGFPQLPVDKRSHYQRRSRSRQ</sequence>
<reference evidence="2" key="1">
    <citation type="submission" date="2015-04" db="EMBL/GenBank/DDBJ databases">
        <title>The genome sequence of the plant pathogenic Rhizarian Plasmodiophora brassicae reveals insights in its biotrophic life cycle and the origin of chitin synthesis.</title>
        <authorList>
            <person name="Schwelm A."/>
            <person name="Fogelqvist J."/>
            <person name="Knaust A."/>
            <person name="Julke S."/>
            <person name="Lilja T."/>
            <person name="Dhandapani V."/>
            <person name="Bonilla-Rosso G."/>
            <person name="Karlsson M."/>
            <person name="Shevchenko A."/>
            <person name="Choi S.R."/>
            <person name="Kim H.G."/>
            <person name="Park J.Y."/>
            <person name="Lim Y.P."/>
            <person name="Ludwig-Muller J."/>
            <person name="Dixelius C."/>
        </authorList>
    </citation>
    <scope>NUCLEOTIDE SEQUENCE</scope>
    <source>
        <tissue evidence="2">Potato root galls</tissue>
    </source>
</reference>
<feature type="transmembrane region" description="Helical" evidence="1">
    <location>
        <begin position="92"/>
        <end position="114"/>
    </location>
</feature>
<protein>
    <submittedName>
        <fullName evidence="2">Uncharacterized protein</fullName>
    </submittedName>
</protein>
<dbReference type="EMBL" id="HACM01001231">
    <property type="protein sequence ID" value="CRZ01673.1"/>
    <property type="molecule type" value="Transcribed_RNA"/>
</dbReference>
<feature type="transmembrane region" description="Helical" evidence="1">
    <location>
        <begin position="126"/>
        <end position="144"/>
    </location>
</feature>
<name>A0A0H5QI52_9EUKA</name>
<dbReference type="AlphaFoldDB" id="A0A0H5QI52"/>
<keyword evidence="1" id="KW-0472">Membrane</keyword>
<keyword evidence="1" id="KW-1133">Transmembrane helix</keyword>
<organism evidence="2">
    <name type="scientific">Spongospora subterranea</name>
    <dbReference type="NCBI Taxonomy" id="70186"/>
    <lineage>
        <taxon>Eukaryota</taxon>
        <taxon>Sar</taxon>
        <taxon>Rhizaria</taxon>
        <taxon>Endomyxa</taxon>
        <taxon>Phytomyxea</taxon>
        <taxon>Plasmodiophorida</taxon>
        <taxon>Plasmodiophoridae</taxon>
        <taxon>Spongospora</taxon>
    </lineage>
</organism>
<evidence type="ECO:0000313" key="2">
    <source>
        <dbReference type="EMBL" id="CRZ01673.1"/>
    </source>
</evidence>
<accession>A0A0H5QI52</accession>
<feature type="transmembrane region" description="Helical" evidence="1">
    <location>
        <begin position="35"/>
        <end position="54"/>
    </location>
</feature>
<keyword evidence="1" id="KW-0812">Transmembrane</keyword>